<protein>
    <submittedName>
        <fullName evidence="2">Uncharacterized protein</fullName>
    </submittedName>
</protein>
<keyword evidence="3" id="KW-1185">Reference proteome</keyword>
<evidence type="ECO:0000256" key="1">
    <source>
        <dbReference type="SAM" id="MobiDB-lite"/>
    </source>
</evidence>
<gene>
    <name evidence="2" type="ORF">dnm_001760</name>
</gene>
<name>A0A975BF05_9BACT</name>
<evidence type="ECO:0000313" key="3">
    <source>
        <dbReference type="Proteomes" id="UP000663722"/>
    </source>
</evidence>
<sequence length="68" mass="7670">MEPLGGIFAARCKKRKFRLAAPFPHSFENSHEKCVFSEKSLVINSEAESESVRPKSRRSQPEGSYSVL</sequence>
<proteinExistence type="predicted"/>
<dbReference type="EMBL" id="CP061800">
    <property type="protein sequence ID" value="QTA84182.1"/>
    <property type="molecule type" value="Genomic_DNA"/>
</dbReference>
<organism evidence="2 3">
    <name type="scientific">Desulfonema magnum</name>
    <dbReference type="NCBI Taxonomy" id="45655"/>
    <lineage>
        <taxon>Bacteria</taxon>
        <taxon>Pseudomonadati</taxon>
        <taxon>Thermodesulfobacteriota</taxon>
        <taxon>Desulfobacteria</taxon>
        <taxon>Desulfobacterales</taxon>
        <taxon>Desulfococcaceae</taxon>
        <taxon>Desulfonema</taxon>
    </lineage>
</organism>
<dbReference type="Proteomes" id="UP000663722">
    <property type="component" value="Chromosome"/>
</dbReference>
<reference evidence="2" key="1">
    <citation type="journal article" date="2021" name="Microb. Physiol.">
        <title>Proteogenomic Insights into the Physiology of Marine, Sulfate-Reducing, Filamentous Desulfonema limicola and Desulfonema magnum.</title>
        <authorList>
            <person name="Schnaars V."/>
            <person name="Wohlbrand L."/>
            <person name="Scheve S."/>
            <person name="Hinrichs C."/>
            <person name="Reinhardt R."/>
            <person name="Rabus R."/>
        </authorList>
    </citation>
    <scope>NUCLEOTIDE SEQUENCE</scope>
    <source>
        <strain evidence="2">4be13</strain>
    </source>
</reference>
<dbReference type="KEGG" id="dmm:dnm_001760"/>
<feature type="region of interest" description="Disordered" evidence="1">
    <location>
        <begin position="44"/>
        <end position="68"/>
    </location>
</feature>
<dbReference type="AlphaFoldDB" id="A0A975BF05"/>
<evidence type="ECO:0000313" key="2">
    <source>
        <dbReference type="EMBL" id="QTA84182.1"/>
    </source>
</evidence>
<accession>A0A975BF05</accession>